<feature type="compositionally biased region" description="Low complexity" evidence="1">
    <location>
        <begin position="169"/>
        <end position="180"/>
    </location>
</feature>
<organism evidence="2 3">
    <name type="scientific">Aquisphaera giovannonii</name>
    <dbReference type="NCBI Taxonomy" id="406548"/>
    <lineage>
        <taxon>Bacteria</taxon>
        <taxon>Pseudomonadati</taxon>
        <taxon>Planctomycetota</taxon>
        <taxon>Planctomycetia</taxon>
        <taxon>Isosphaerales</taxon>
        <taxon>Isosphaeraceae</taxon>
        <taxon>Aquisphaera</taxon>
    </lineage>
</organism>
<dbReference type="AlphaFoldDB" id="A0A5B9VWM3"/>
<dbReference type="Proteomes" id="UP000324233">
    <property type="component" value="Chromosome"/>
</dbReference>
<sequence length="225" mass="24488">MSPQAEVRSIDALKGLRSALAIYSEDTLAALGAVEAEVRRTVRWLAEDRPHFWQEQIKRRRELVASAKAEVFKRKLQKKPDYSPSMSEPIEMLRRAEASLADAERRLTLTRKWQSQFNQAVLEYHGATQRLKDLAASDVPRAIQALIRIVEALEAYLRVAPPPGGGSSPGAAAGSPGVSPELESIAARVLDEEPPPDSGDRPTNPAEGADAPDPDEHPAEAEGGD</sequence>
<gene>
    <name evidence="2" type="ORF">OJF2_11270</name>
</gene>
<dbReference type="RefSeq" id="WP_210420421.1">
    <property type="nucleotide sequence ID" value="NZ_CP042997.1"/>
</dbReference>
<evidence type="ECO:0000256" key="1">
    <source>
        <dbReference type="SAM" id="MobiDB-lite"/>
    </source>
</evidence>
<protein>
    <submittedName>
        <fullName evidence="2">Uncharacterized protein</fullName>
    </submittedName>
</protein>
<dbReference type="KEGG" id="agv:OJF2_11270"/>
<feature type="compositionally biased region" description="Basic and acidic residues" evidence="1">
    <location>
        <begin position="214"/>
        <end position="225"/>
    </location>
</feature>
<accession>A0A5B9VWM3</accession>
<feature type="region of interest" description="Disordered" evidence="1">
    <location>
        <begin position="164"/>
        <end position="225"/>
    </location>
</feature>
<evidence type="ECO:0000313" key="2">
    <source>
        <dbReference type="EMBL" id="QEH32648.1"/>
    </source>
</evidence>
<evidence type="ECO:0000313" key="3">
    <source>
        <dbReference type="Proteomes" id="UP000324233"/>
    </source>
</evidence>
<proteinExistence type="predicted"/>
<dbReference type="EMBL" id="CP042997">
    <property type="protein sequence ID" value="QEH32648.1"/>
    <property type="molecule type" value="Genomic_DNA"/>
</dbReference>
<name>A0A5B9VWM3_9BACT</name>
<reference evidence="2 3" key="1">
    <citation type="submission" date="2019-08" db="EMBL/GenBank/DDBJ databases">
        <title>Deep-cultivation of Planctomycetes and their phenomic and genomic characterization uncovers novel biology.</title>
        <authorList>
            <person name="Wiegand S."/>
            <person name="Jogler M."/>
            <person name="Boedeker C."/>
            <person name="Pinto D."/>
            <person name="Vollmers J."/>
            <person name="Rivas-Marin E."/>
            <person name="Kohn T."/>
            <person name="Peeters S.H."/>
            <person name="Heuer A."/>
            <person name="Rast P."/>
            <person name="Oberbeckmann S."/>
            <person name="Bunk B."/>
            <person name="Jeske O."/>
            <person name="Meyerdierks A."/>
            <person name="Storesund J.E."/>
            <person name="Kallscheuer N."/>
            <person name="Luecker S."/>
            <person name="Lage O.M."/>
            <person name="Pohl T."/>
            <person name="Merkel B.J."/>
            <person name="Hornburger P."/>
            <person name="Mueller R.-W."/>
            <person name="Bruemmer F."/>
            <person name="Labrenz M."/>
            <person name="Spormann A.M."/>
            <person name="Op den Camp H."/>
            <person name="Overmann J."/>
            <person name="Amann R."/>
            <person name="Jetten M.S.M."/>
            <person name="Mascher T."/>
            <person name="Medema M.H."/>
            <person name="Devos D.P."/>
            <person name="Kaster A.-K."/>
            <person name="Ovreas L."/>
            <person name="Rohde M."/>
            <person name="Galperin M.Y."/>
            <person name="Jogler C."/>
        </authorList>
    </citation>
    <scope>NUCLEOTIDE SEQUENCE [LARGE SCALE GENOMIC DNA]</scope>
    <source>
        <strain evidence="2 3">OJF2</strain>
    </source>
</reference>
<keyword evidence="3" id="KW-1185">Reference proteome</keyword>